<dbReference type="OrthoDB" id="7347328at2"/>
<feature type="transmembrane region" description="Helical" evidence="1">
    <location>
        <begin position="50"/>
        <end position="70"/>
    </location>
</feature>
<feature type="transmembrane region" description="Helical" evidence="1">
    <location>
        <begin position="12"/>
        <end position="30"/>
    </location>
</feature>
<dbReference type="RefSeq" id="WP_054209512.1">
    <property type="nucleotide sequence ID" value="NZ_LGSZ01000040.1"/>
</dbReference>
<comment type="caution">
    <text evidence="3">The sequence shown here is derived from an EMBL/GenBank/DDBJ whole genome shotgun (WGS) entry which is preliminary data.</text>
</comment>
<evidence type="ECO:0000256" key="1">
    <source>
        <dbReference type="SAM" id="Phobius"/>
    </source>
</evidence>
<gene>
    <name evidence="3" type="ORF">AE618_13245</name>
</gene>
<name>A0A0N1F4T4_9HYPH</name>
<dbReference type="InterPro" id="IPR009936">
    <property type="entry name" value="DUF1468"/>
</dbReference>
<dbReference type="Pfam" id="PF07331">
    <property type="entry name" value="TctB"/>
    <property type="match status" value="1"/>
</dbReference>
<dbReference type="AlphaFoldDB" id="A0A0N1F4T4"/>
<dbReference type="Proteomes" id="UP000037822">
    <property type="component" value="Unassembled WGS sequence"/>
</dbReference>
<organism evidence="3 4">
    <name type="scientific">Bosea vaviloviae</name>
    <dbReference type="NCBI Taxonomy" id="1526658"/>
    <lineage>
        <taxon>Bacteria</taxon>
        <taxon>Pseudomonadati</taxon>
        <taxon>Pseudomonadota</taxon>
        <taxon>Alphaproteobacteria</taxon>
        <taxon>Hyphomicrobiales</taxon>
        <taxon>Boseaceae</taxon>
        <taxon>Bosea</taxon>
    </lineage>
</organism>
<feature type="transmembrane region" description="Helical" evidence="1">
    <location>
        <begin position="123"/>
        <end position="149"/>
    </location>
</feature>
<evidence type="ECO:0000313" key="3">
    <source>
        <dbReference type="EMBL" id="KPH80694.1"/>
    </source>
</evidence>
<sequence length="159" mass="16470">MTNEKLTQGADRPALIVGVLLLIVAAFVGYDASQQTIVSNYGIGPTAMPYVVCTGLVALGLAHFFVAFRGGLPKPDAADSGALLWIVAGLVALIACIALGGGFVIAITIVFACTARGFGRRALLVDALIGFVLGLVIFLVFAKLLTLLLPAGPLERLFI</sequence>
<keyword evidence="4" id="KW-1185">Reference proteome</keyword>
<reference evidence="3 4" key="1">
    <citation type="submission" date="2015-07" db="EMBL/GenBank/DDBJ databases">
        <title>Whole genome sequencing of Bosea vaviloviae isolated from cave pool.</title>
        <authorList>
            <person name="Tan N.E.H."/>
            <person name="Lee Y.P."/>
            <person name="Gan H.M."/>
            <person name="Barton H."/>
            <person name="Savka M.A."/>
        </authorList>
    </citation>
    <scope>NUCLEOTIDE SEQUENCE [LARGE SCALE GENOMIC DNA]</scope>
    <source>
        <strain evidence="3 4">SD260</strain>
    </source>
</reference>
<keyword evidence="1" id="KW-0472">Membrane</keyword>
<accession>A0A0N1F4T4</accession>
<dbReference type="PATRIC" id="fig|1526658.3.peg.4087"/>
<evidence type="ECO:0000313" key="4">
    <source>
        <dbReference type="Proteomes" id="UP000037822"/>
    </source>
</evidence>
<feature type="transmembrane region" description="Helical" evidence="1">
    <location>
        <begin position="82"/>
        <end position="111"/>
    </location>
</feature>
<dbReference type="EMBL" id="LGSZ01000040">
    <property type="protein sequence ID" value="KPH80694.1"/>
    <property type="molecule type" value="Genomic_DNA"/>
</dbReference>
<keyword evidence="1" id="KW-0812">Transmembrane</keyword>
<protein>
    <recommendedName>
        <fullName evidence="2">DUF1468 domain-containing protein</fullName>
    </recommendedName>
</protein>
<feature type="domain" description="DUF1468" evidence="2">
    <location>
        <begin position="16"/>
        <end position="150"/>
    </location>
</feature>
<proteinExistence type="predicted"/>
<keyword evidence="1" id="KW-1133">Transmembrane helix</keyword>
<evidence type="ECO:0000259" key="2">
    <source>
        <dbReference type="Pfam" id="PF07331"/>
    </source>
</evidence>